<dbReference type="SUPFAM" id="SSF56349">
    <property type="entry name" value="DNA breaking-rejoining enzymes"/>
    <property type="match status" value="1"/>
</dbReference>
<comment type="caution">
    <text evidence="9">The sequence shown here is derived from an EMBL/GenBank/DDBJ whole genome shotgun (WGS) entry which is preliminary data.</text>
</comment>
<dbReference type="GO" id="GO:0006310">
    <property type="term" value="P:DNA recombination"/>
    <property type="evidence" value="ECO:0007669"/>
    <property type="project" value="UniProtKB-KW"/>
</dbReference>
<accession>A0A937JN50</accession>
<dbReference type="InterPro" id="IPR002104">
    <property type="entry name" value="Integrase_catalytic"/>
</dbReference>
<keyword evidence="4" id="KW-0233">DNA recombination</keyword>
<dbReference type="InterPro" id="IPR013762">
    <property type="entry name" value="Integrase-like_cat_sf"/>
</dbReference>
<dbReference type="PROSITE" id="PS51900">
    <property type="entry name" value="CB"/>
    <property type="match status" value="1"/>
</dbReference>
<keyword evidence="2" id="KW-0229">DNA integration</keyword>
<dbReference type="GO" id="GO:0003677">
    <property type="term" value="F:DNA binding"/>
    <property type="evidence" value="ECO:0007669"/>
    <property type="project" value="UniProtKB-UniRule"/>
</dbReference>
<proteinExistence type="inferred from homology"/>
<evidence type="ECO:0000256" key="4">
    <source>
        <dbReference type="ARBA" id="ARBA00023172"/>
    </source>
</evidence>
<reference evidence="9" key="1">
    <citation type="submission" date="2021-01" db="EMBL/GenBank/DDBJ databases">
        <title>WGS of actinomycetes isolated from Thailand.</title>
        <authorList>
            <person name="Thawai C."/>
        </authorList>
    </citation>
    <scope>NUCLEOTIDE SEQUENCE</scope>
    <source>
        <strain evidence="9">RCU-197</strain>
    </source>
</reference>
<sequence length="427" mass="47333">MAQVVDRWHLSRPGEGAEPCRVHSSKTRVLVPSADHGRGKRWQVRYRDASGKQCKENYARKPDADARAAAVETDLNRGEFIDRKAGRETFRAVAERWRASAVHRPSTAASVRQRLESHVYPALGQRPIADIRQSEIKAWIKDRSQVLAPVSLRNTYAIIVTVMRSAVLDGVIRSSPCDGVKLPTRRRTEVVPPGDVAVRALIDAAPTIRERALVLLAACSGLRQGELFGLEVRHVDFLRREVRVEQQLCDITGKGAGGVFLGPAKTHEAVRTVPLAKAAVDAVAAFLAASPPREVEVWDRTDPRKPVKRKALLIFPNAEGRPVQRSPWARTWSGIVKRANAALEVAGRDERVPAGTTLHDLRHYYASLLIKHRESVKTVQKRLGHSKPSITLDTYTHLWMEDEDTTRAAVEAALGDVPPMCPERQAG</sequence>
<dbReference type="InterPro" id="IPR011010">
    <property type="entry name" value="DNA_brk_join_enz"/>
</dbReference>
<evidence type="ECO:0000256" key="3">
    <source>
        <dbReference type="ARBA" id="ARBA00023125"/>
    </source>
</evidence>
<gene>
    <name evidence="9" type="ORF">JK359_19995</name>
</gene>
<protein>
    <submittedName>
        <fullName evidence="9">Tyrosine-type recombinase/integrase</fullName>
    </submittedName>
</protein>
<evidence type="ECO:0000259" key="7">
    <source>
        <dbReference type="PROSITE" id="PS51898"/>
    </source>
</evidence>
<feature type="domain" description="Core-binding (CB)" evidence="8">
    <location>
        <begin position="88"/>
        <end position="167"/>
    </location>
</feature>
<evidence type="ECO:0000256" key="1">
    <source>
        <dbReference type="ARBA" id="ARBA00008857"/>
    </source>
</evidence>
<dbReference type="PROSITE" id="PS51898">
    <property type="entry name" value="TYR_RECOMBINASE"/>
    <property type="match status" value="1"/>
</dbReference>
<organism evidence="9 10">
    <name type="scientific">Streptomyces actinomycinicus</name>
    <dbReference type="NCBI Taxonomy" id="1695166"/>
    <lineage>
        <taxon>Bacteria</taxon>
        <taxon>Bacillati</taxon>
        <taxon>Actinomycetota</taxon>
        <taxon>Actinomycetes</taxon>
        <taxon>Kitasatosporales</taxon>
        <taxon>Streptomycetaceae</taxon>
        <taxon>Streptomyces</taxon>
    </lineage>
</organism>
<dbReference type="PANTHER" id="PTHR30629:SF2">
    <property type="entry name" value="PROPHAGE INTEGRASE INTS-RELATED"/>
    <property type="match status" value="1"/>
</dbReference>
<evidence type="ECO:0000256" key="2">
    <source>
        <dbReference type="ARBA" id="ARBA00022908"/>
    </source>
</evidence>
<evidence type="ECO:0000313" key="9">
    <source>
        <dbReference type="EMBL" id="MBL1084220.1"/>
    </source>
</evidence>
<dbReference type="AlphaFoldDB" id="A0A937JN50"/>
<keyword evidence="10" id="KW-1185">Reference proteome</keyword>
<feature type="domain" description="Tyr recombinase" evidence="7">
    <location>
        <begin position="186"/>
        <end position="411"/>
    </location>
</feature>
<dbReference type="CDD" id="cd01189">
    <property type="entry name" value="INT_ICEBs1_C_like"/>
    <property type="match status" value="1"/>
</dbReference>
<dbReference type="InterPro" id="IPR053876">
    <property type="entry name" value="Phage_int_M"/>
</dbReference>
<dbReference type="GO" id="GO:0015074">
    <property type="term" value="P:DNA integration"/>
    <property type="evidence" value="ECO:0007669"/>
    <property type="project" value="UniProtKB-KW"/>
</dbReference>
<dbReference type="InterPro" id="IPR010998">
    <property type="entry name" value="Integrase_recombinase_N"/>
</dbReference>
<comment type="similarity">
    <text evidence="1">Belongs to the 'phage' integrase family.</text>
</comment>
<dbReference type="Pfam" id="PF22022">
    <property type="entry name" value="Phage_int_M"/>
    <property type="match status" value="1"/>
</dbReference>
<dbReference type="Gene3D" id="1.10.150.130">
    <property type="match status" value="1"/>
</dbReference>
<dbReference type="PANTHER" id="PTHR30629">
    <property type="entry name" value="PROPHAGE INTEGRASE"/>
    <property type="match status" value="1"/>
</dbReference>
<dbReference type="Gene3D" id="1.10.443.10">
    <property type="entry name" value="Intergrase catalytic core"/>
    <property type="match status" value="1"/>
</dbReference>
<keyword evidence="3 5" id="KW-0238">DNA-binding</keyword>
<dbReference type="Pfam" id="PF00589">
    <property type="entry name" value="Phage_integrase"/>
    <property type="match status" value="1"/>
</dbReference>
<dbReference type="InterPro" id="IPR044068">
    <property type="entry name" value="CB"/>
</dbReference>
<feature type="region of interest" description="Disordered" evidence="6">
    <location>
        <begin position="1"/>
        <end position="20"/>
    </location>
</feature>
<dbReference type="InterPro" id="IPR050808">
    <property type="entry name" value="Phage_Integrase"/>
</dbReference>
<evidence type="ECO:0000259" key="8">
    <source>
        <dbReference type="PROSITE" id="PS51900"/>
    </source>
</evidence>
<dbReference type="EMBL" id="JAERRK010000009">
    <property type="protein sequence ID" value="MBL1084220.1"/>
    <property type="molecule type" value="Genomic_DNA"/>
</dbReference>
<evidence type="ECO:0000313" key="10">
    <source>
        <dbReference type="Proteomes" id="UP000661858"/>
    </source>
</evidence>
<evidence type="ECO:0000256" key="5">
    <source>
        <dbReference type="PROSITE-ProRule" id="PRU01248"/>
    </source>
</evidence>
<dbReference type="Proteomes" id="UP000661858">
    <property type="component" value="Unassembled WGS sequence"/>
</dbReference>
<evidence type="ECO:0000256" key="6">
    <source>
        <dbReference type="SAM" id="MobiDB-lite"/>
    </source>
</evidence>
<name>A0A937JN50_9ACTN</name>